<feature type="domain" description="Peptidase S49" evidence="6">
    <location>
        <begin position="109"/>
        <end position="257"/>
    </location>
</feature>
<evidence type="ECO:0000313" key="7">
    <source>
        <dbReference type="EMBL" id="RYB03947.1"/>
    </source>
</evidence>
<accession>A0A4Q2RCJ1</accession>
<dbReference type="AlphaFoldDB" id="A0A4Q2RCJ1"/>
<sequence>MSMSTGAADYLVDRRRIRRKLTFWRVVAGVVVVLAIVALAAKGRTGFADRITPHIARVKIGGLITGDDETLRLLHDVETSQSAALILQIESPGGTTVGSERVFDAIRKVAAKKPVVATVDTLAASGAYIAALGADHIVAYGNSLVGSIGVLFQFPNVSGLLDKVGVKVEEVKSAPLKAAPNGFEPTSDAARAALAALVSDSFDWFKGLVKDRRNMTDAELAAVDDGRVFTGRQGLPLKLVDELGTEEDAVKWLETVRHVGRGLPIRDYKPKARTGLFGLLSASAGVADALGLHDVGRLAAALGTAADRPRLDGLLAVWQGAAGE</sequence>
<protein>
    <submittedName>
        <fullName evidence="7">Signal peptide peptidase SppA</fullName>
    </submittedName>
</protein>
<dbReference type="InterPro" id="IPR029045">
    <property type="entry name" value="ClpP/crotonase-like_dom_sf"/>
</dbReference>
<dbReference type="PANTHER" id="PTHR42987">
    <property type="entry name" value="PEPTIDASE S49"/>
    <property type="match status" value="1"/>
</dbReference>
<keyword evidence="4" id="KW-0720">Serine protease</keyword>
<dbReference type="RefSeq" id="WP_129220067.1">
    <property type="nucleotide sequence ID" value="NZ_QYBC01000012.1"/>
</dbReference>
<dbReference type="PANTHER" id="PTHR42987:SF6">
    <property type="entry name" value="PROTEINASE IV"/>
    <property type="match status" value="1"/>
</dbReference>
<keyword evidence="3" id="KW-0378">Hydrolase</keyword>
<dbReference type="OrthoDB" id="9764363at2"/>
<reference evidence="7 8" key="2">
    <citation type="submission" date="2019-02" db="EMBL/GenBank/DDBJ databases">
        <title>'Lichenibacterium ramalinii' gen. nov. sp. nov., 'Lichenibacterium minor' gen. nov. sp. nov.</title>
        <authorList>
            <person name="Pankratov T."/>
        </authorList>
    </citation>
    <scope>NUCLEOTIDE SEQUENCE [LARGE SCALE GENOMIC DNA]</scope>
    <source>
        <strain evidence="7 8">RmlP001</strain>
    </source>
</reference>
<dbReference type="EMBL" id="QYBC01000012">
    <property type="protein sequence ID" value="RYB03947.1"/>
    <property type="molecule type" value="Genomic_DNA"/>
</dbReference>
<keyword evidence="5" id="KW-1133">Transmembrane helix</keyword>
<keyword evidence="5" id="KW-0472">Membrane</keyword>
<keyword evidence="5" id="KW-0812">Transmembrane</keyword>
<evidence type="ECO:0000256" key="4">
    <source>
        <dbReference type="ARBA" id="ARBA00022825"/>
    </source>
</evidence>
<dbReference type="Gene3D" id="6.20.330.10">
    <property type="match status" value="1"/>
</dbReference>
<dbReference type="Gene3D" id="3.90.226.10">
    <property type="entry name" value="2-enoyl-CoA Hydratase, Chain A, domain 1"/>
    <property type="match status" value="1"/>
</dbReference>
<comment type="similarity">
    <text evidence="1">Belongs to the peptidase S49 family.</text>
</comment>
<keyword evidence="8" id="KW-1185">Reference proteome</keyword>
<dbReference type="CDD" id="cd07023">
    <property type="entry name" value="S49_Sppa_N_C"/>
    <property type="match status" value="1"/>
</dbReference>
<gene>
    <name evidence="7" type="primary">sppA</name>
    <name evidence="7" type="ORF">D3272_15255</name>
</gene>
<dbReference type="InterPro" id="IPR004635">
    <property type="entry name" value="Pept_S49_SppA"/>
</dbReference>
<comment type="caution">
    <text evidence="7">The sequence shown here is derived from an EMBL/GenBank/DDBJ whole genome shotgun (WGS) entry which is preliminary data.</text>
</comment>
<dbReference type="SUPFAM" id="SSF52096">
    <property type="entry name" value="ClpP/crotonase"/>
    <property type="match status" value="1"/>
</dbReference>
<feature type="transmembrane region" description="Helical" evidence="5">
    <location>
        <begin position="21"/>
        <end position="41"/>
    </location>
</feature>
<evidence type="ECO:0000256" key="1">
    <source>
        <dbReference type="ARBA" id="ARBA00008683"/>
    </source>
</evidence>
<dbReference type="GO" id="GO:0006508">
    <property type="term" value="P:proteolysis"/>
    <property type="evidence" value="ECO:0007669"/>
    <property type="project" value="UniProtKB-KW"/>
</dbReference>
<dbReference type="Proteomes" id="UP000289411">
    <property type="component" value="Unassembled WGS sequence"/>
</dbReference>
<dbReference type="GO" id="GO:0008236">
    <property type="term" value="F:serine-type peptidase activity"/>
    <property type="evidence" value="ECO:0007669"/>
    <property type="project" value="UniProtKB-KW"/>
</dbReference>
<evidence type="ECO:0000259" key="6">
    <source>
        <dbReference type="Pfam" id="PF01343"/>
    </source>
</evidence>
<evidence type="ECO:0000256" key="3">
    <source>
        <dbReference type="ARBA" id="ARBA00022801"/>
    </source>
</evidence>
<organism evidence="7 8">
    <name type="scientific">Lichenibacterium ramalinae</name>
    <dbReference type="NCBI Taxonomy" id="2316527"/>
    <lineage>
        <taxon>Bacteria</taxon>
        <taxon>Pseudomonadati</taxon>
        <taxon>Pseudomonadota</taxon>
        <taxon>Alphaproteobacteria</taxon>
        <taxon>Hyphomicrobiales</taxon>
        <taxon>Lichenihabitantaceae</taxon>
        <taxon>Lichenibacterium</taxon>
    </lineage>
</organism>
<keyword evidence="2" id="KW-0645">Protease</keyword>
<reference evidence="7 8" key="1">
    <citation type="submission" date="2018-09" db="EMBL/GenBank/DDBJ databases">
        <authorList>
            <person name="Grouzdev D.S."/>
            <person name="Krutkina M.S."/>
        </authorList>
    </citation>
    <scope>NUCLEOTIDE SEQUENCE [LARGE SCALE GENOMIC DNA]</scope>
    <source>
        <strain evidence="7 8">RmlP001</strain>
    </source>
</reference>
<evidence type="ECO:0000313" key="8">
    <source>
        <dbReference type="Proteomes" id="UP000289411"/>
    </source>
</evidence>
<evidence type="ECO:0000256" key="2">
    <source>
        <dbReference type="ARBA" id="ARBA00022670"/>
    </source>
</evidence>
<dbReference type="Pfam" id="PF01343">
    <property type="entry name" value="Peptidase_S49"/>
    <property type="match status" value="1"/>
</dbReference>
<dbReference type="NCBIfam" id="TIGR00706">
    <property type="entry name" value="SppA_dom"/>
    <property type="match status" value="1"/>
</dbReference>
<proteinExistence type="inferred from homology"/>
<name>A0A4Q2RCJ1_9HYPH</name>
<dbReference type="InterPro" id="IPR047272">
    <property type="entry name" value="S49_SppA_C"/>
</dbReference>
<evidence type="ECO:0000256" key="5">
    <source>
        <dbReference type="SAM" id="Phobius"/>
    </source>
</evidence>
<dbReference type="InterPro" id="IPR002142">
    <property type="entry name" value="Peptidase_S49"/>
</dbReference>